<evidence type="ECO:0000259" key="11">
    <source>
        <dbReference type="Pfam" id="PF08436"/>
    </source>
</evidence>
<dbReference type="NCBIfam" id="TIGR00243">
    <property type="entry name" value="Dxr"/>
    <property type="match status" value="1"/>
</dbReference>
<feature type="binding site" evidence="9">
    <location>
        <position position="225"/>
    </location>
    <ligand>
        <name>Mn(2+)</name>
        <dbReference type="ChEBI" id="CHEBI:29035"/>
    </ligand>
</feature>
<comment type="catalytic activity">
    <reaction evidence="8">
        <text>2-C-methyl-D-erythritol 4-phosphate + NADP(+) = 1-deoxy-D-xylulose 5-phosphate + NADPH + H(+)</text>
        <dbReference type="Rhea" id="RHEA:13717"/>
        <dbReference type="ChEBI" id="CHEBI:15378"/>
        <dbReference type="ChEBI" id="CHEBI:57783"/>
        <dbReference type="ChEBI" id="CHEBI:57792"/>
        <dbReference type="ChEBI" id="CHEBI:58262"/>
        <dbReference type="ChEBI" id="CHEBI:58349"/>
        <dbReference type="EC" id="1.1.1.267"/>
    </reaction>
    <physiologicalReaction direction="right-to-left" evidence="8">
        <dbReference type="Rhea" id="RHEA:13719"/>
    </physiologicalReaction>
</comment>
<dbReference type="UniPathway" id="UPA00056">
    <property type="reaction ID" value="UER00092"/>
</dbReference>
<feature type="binding site" evidence="9">
    <location>
        <position position="130"/>
    </location>
    <ligand>
        <name>NADPH</name>
        <dbReference type="ChEBI" id="CHEBI:57783"/>
    </ligand>
</feature>
<feature type="binding site" evidence="9">
    <location>
        <position position="154"/>
    </location>
    <ligand>
        <name>Mn(2+)</name>
        <dbReference type="ChEBI" id="CHEBI:29035"/>
    </ligand>
</feature>
<dbReference type="NCBIfam" id="NF009114">
    <property type="entry name" value="PRK12464.1"/>
    <property type="match status" value="1"/>
</dbReference>
<protein>
    <recommendedName>
        <fullName evidence="9">1-deoxy-D-xylulose 5-phosphate reductoisomerase</fullName>
        <shortName evidence="9">DXP reductoisomerase</shortName>
        <ecNumber evidence="9">1.1.1.267</ecNumber>
    </recommendedName>
    <alternativeName>
        <fullName evidence="9">1-deoxyxylulose-5-phosphate reductoisomerase</fullName>
    </alternativeName>
    <alternativeName>
        <fullName evidence="9">2-C-methyl-D-erythritol 4-phosphate synthase</fullName>
    </alternativeName>
</protein>
<evidence type="ECO:0000256" key="9">
    <source>
        <dbReference type="HAMAP-Rule" id="MF_00183"/>
    </source>
</evidence>
<evidence type="ECO:0000313" key="13">
    <source>
        <dbReference type="EMBL" id="ROQ93539.1"/>
    </source>
</evidence>
<keyword evidence="14" id="KW-1185">Reference proteome</keyword>
<feature type="binding site" evidence="9">
    <location>
        <position position="16"/>
    </location>
    <ligand>
        <name>NADPH</name>
        <dbReference type="ChEBI" id="CHEBI:57783"/>
    </ligand>
</feature>
<dbReference type="Pfam" id="PF08436">
    <property type="entry name" value="DXP_redisom_C"/>
    <property type="match status" value="1"/>
</dbReference>
<dbReference type="Pfam" id="PF02670">
    <property type="entry name" value="DXP_reductoisom"/>
    <property type="match status" value="1"/>
</dbReference>
<proteinExistence type="inferred from homology"/>
<feature type="binding site" evidence="9">
    <location>
        <position position="209"/>
    </location>
    <ligand>
        <name>NADPH</name>
        <dbReference type="ChEBI" id="CHEBI:57783"/>
    </ligand>
</feature>
<name>A0A3N1UVU9_9BACT</name>
<dbReference type="EMBL" id="RJVA01000011">
    <property type="protein sequence ID" value="ROQ93539.1"/>
    <property type="molecule type" value="Genomic_DNA"/>
</dbReference>
<evidence type="ECO:0000313" key="14">
    <source>
        <dbReference type="Proteomes" id="UP000276223"/>
    </source>
</evidence>
<dbReference type="Gene3D" id="1.10.1740.10">
    <property type="match status" value="1"/>
</dbReference>
<evidence type="ECO:0000256" key="1">
    <source>
        <dbReference type="ARBA" id="ARBA00005094"/>
    </source>
</evidence>
<feature type="binding site" evidence="9">
    <location>
        <position position="222"/>
    </location>
    <ligand>
        <name>1-deoxy-D-xylulose 5-phosphate</name>
        <dbReference type="ChEBI" id="CHEBI:57792"/>
    </ligand>
</feature>
<sequence length="400" mass="43113">MARRRKRLSILGSTGSIGVNTMEVACGFPDRFEIVGLAAGRNVERLAHQIQRVKPRWVAVQDRDAASALERQLPAGHGKLEIFWGQEGYCRVASQDDVDMVVSAIVGAAGLLPTLAAVAAGKDVALANKETLVIAGEVVTRMLESTGGRLLPVDSEHSAIFQALQGNPRTAVKRLLLTASGGPFFGKTLEDLATVTPQAALRHPNWSMGPKITIDSATLMNKGLEVIEAHWLFQVPVDAVAVHIHPESIVHSMVEYVDGSVIAQLGVPDMKIPIAYALSYPERLPVQVPSLDLLALRSLTFYPPDVETFPCLNLAYRAARMGGTMPAVLNAANETAVDAFLSGRLAFTDIAALIARVMDAHDVMPADTVQRIQEADRWARETAKALVNGAEKVYEAFQNA</sequence>
<keyword evidence="7 9" id="KW-0414">Isoprene biosynthesis</keyword>
<comment type="cofactor">
    <cofactor evidence="9">
        <name>Mg(2+)</name>
        <dbReference type="ChEBI" id="CHEBI:18420"/>
    </cofactor>
    <cofactor evidence="9">
        <name>Mn(2+)</name>
        <dbReference type="ChEBI" id="CHEBI:29035"/>
    </cofactor>
</comment>
<feature type="binding site" evidence="9">
    <location>
        <position position="40"/>
    </location>
    <ligand>
        <name>NADPH</name>
        <dbReference type="ChEBI" id="CHEBI:57783"/>
    </ligand>
</feature>
<feature type="binding site" evidence="9">
    <location>
        <position position="42"/>
    </location>
    <ligand>
        <name>NADPH</name>
        <dbReference type="ChEBI" id="CHEBI:57783"/>
    </ligand>
</feature>
<feature type="binding site" evidence="9">
    <location>
        <position position="155"/>
    </location>
    <ligand>
        <name>1-deoxy-D-xylulose 5-phosphate</name>
        <dbReference type="ChEBI" id="CHEBI:57792"/>
    </ligand>
</feature>
<evidence type="ECO:0000256" key="2">
    <source>
        <dbReference type="ARBA" id="ARBA00006825"/>
    </source>
</evidence>
<dbReference type="InterPro" id="IPR013644">
    <property type="entry name" value="DXP_reductoisomerase_C"/>
</dbReference>
<dbReference type="SUPFAM" id="SSF69055">
    <property type="entry name" value="1-deoxy-D-xylulose-5-phosphate reductoisomerase, C-terminal domain"/>
    <property type="match status" value="1"/>
</dbReference>
<dbReference type="GO" id="GO:0030604">
    <property type="term" value="F:1-deoxy-D-xylulose-5-phosphate reductoisomerase activity"/>
    <property type="evidence" value="ECO:0007669"/>
    <property type="project" value="UniProtKB-UniRule"/>
</dbReference>
<evidence type="ECO:0000259" key="10">
    <source>
        <dbReference type="Pfam" id="PF02670"/>
    </source>
</evidence>
<keyword evidence="13" id="KW-0413">Isomerase</keyword>
<feature type="binding site" evidence="9">
    <location>
        <position position="128"/>
    </location>
    <ligand>
        <name>NADPH</name>
        <dbReference type="ChEBI" id="CHEBI:57783"/>
    </ligand>
</feature>
<feature type="binding site" evidence="9">
    <location>
        <position position="15"/>
    </location>
    <ligand>
        <name>NADPH</name>
        <dbReference type="ChEBI" id="CHEBI:57783"/>
    </ligand>
</feature>
<feature type="binding site" evidence="9">
    <location>
        <position position="156"/>
    </location>
    <ligand>
        <name>1-deoxy-D-xylulose 5-phosphate</name>
        <dbReference type="ChEBI" id="CHEBI:57792"/>
    </ligand>
</feature>
<evidence type="ECO:0000259" key="12">
    <source>
        <dbReference type="Pfam" id="PF13288"/>
    </source>
</evidence>
<evidence type="ECO:0000256" key="8">
    <source>
        <dbReference type="ARBA" id="ARBA00048543"/>
    </source>
</evidence>
<dbReference type="OrthoDB" id="9806546at2"/>
<keyword evidence="3 9" id="KW-0479">Metal-binding</keyword>
<comment type="pathway">
    <text evidence="1 9">Isoprenoid biosynthesis; isopentenyl diphosphate biosynthesis via DXP pathway; isopentenyl diphosphate from 1-deoxy-D-xylulose 5-phosphate: step 1/6.</text>
</comment>
<dbReference type="GO" id="GO:0051484">
    <property type="term" value="P:isopentenyl diphosphate biosynthetic process, methylerythritol 4-phosphate pathway involved in terpenoid biosynthetic process"/>
    <property type="evidence" value="ECO:0007669"/>
    <property type="project" value="UniProtKB-ARBA"/>
</dbReference>
<dbReference type="FunFam" id="3.40.50.720:FF:000045">
    <property type="entry name" value="1-deoxy-D-xylulose 5-phosphate reductoisomerase"/>
    <property type="match status" value="1"/>
</dbReference>
<dbReference type="RefSeq" id="WP_123290031.1">
    <property type="nucleotide sequence ID" value="NZ_RJVA01000011.1"/>
</dbReference>
<feature type="binding site" evidence="9">
    <location>
        <position position="180"/>
    </location>
    <ligand>
        <name>1-deoxy-D-xylulose 5-phosphate</name>
        <dbReference type="ChEBI" id="CHEBI:57792"/>
    </ligand>
</feature>
<feature type="domain" description="1-deoxy-D-xylulose 5-phosphate reductoisomerase C-terminal" evidence="11">
    <location>
        <begin position="150"/>
        <end position="233"/>
    </location>
</feature>
<dbReference type="HAMAP" id="MF_00183">
    <property type="entry name" value="DXP_reductoisom"/>
    <property type="match status" value="1"/>
</dbReference>
<evidence type="ECO:0000256" key="3">
    <source>
        <dbReference type="ARBA" id="ARBA00022723"/>
    </source>
</evidence>
<dbReference type="Proteomes" id="UP000276223">
    <property type="component" value="Unassembled WGS sequence"/>
</dbReference>
<comment type="similarity">
    <text evidence="2 9">Belongs to the DXR family.</text>
</comment>
<evidence type="ECO:0000256" key="6">
    <source>
        <dbReference type="ARBA" id="ARBA00023211"/>
    </source>
</evidence>
<dbReference type="InterPro" id="IPR003821">
    <property type="entry name" value="DXP_reductoisomerase"/>
</dbReference>
<keyword evidence="4 9" id="KW-0521">NADP</keyword>
<feature type="binding site" evidence="9">
    <location>
        <position position="14"/>
    </location>
    <ligand>
        <name>NADPH</name>
        <dbReference type="ChEBI" id="CHEBI:57783"/>
    </ligand>
</feature>
<feature type="binding site" evidence="9">
    <location>
        <position position="41"/>
    </location>
    <ligand>
        <name>NADPH</name>
        <dbReference type="ChEBI" id="CHEBI:57783"/>
    </ligand>
</feature>
<feature type="binding site" evidence="9">
    <location>
        <position position="17"/>
    </location>
    <ligand>
        <name>NADPH</name>
        <dbReference type="ChEBI" id="CHEBI:57783"/>
    </ligand>
</feature>
<keyword evidence="9" id="KW-0460">Magnesium</keyword>
<evidence type="ECO:0000256" key="5">
    <source>
        <dbReference type="ARBA" id="ARBA00023002"/>
    </source>
</evidence>
<feature type="binding site" evidence="9">
    <location>
        <position position="216"/>
    </location>
    <ligand>
        <name>1-deoxy-D-xylulose 5-phosphate</name>
        <dbReference type="ChEBI" id="CHEBI:57792"/>
    </ligand>
</feature>
<comment type="caution">
    <text evidence="13">The sequence shown here is derived from an EMBL/GenBank/DDBJ whole genome shotgun (WGS) entry which is preliminary data.</text>
</comment>
<feature type="binding site" evidence="9">
    <location>
        <position position="225"/>
    </location>
    <ligand>
        <name>1-deoxy-D-xylulose 5-phosphate</name>
        <dbReference type="ChEBI" id="CHEBI:57792"/>
    </ligand>
</feature>
<evidence type="ECO:0000256" key="4">
    <source>
        <dbReference type="ARBA" id="ARBA00022857"/>
    </source>
</evidence>
<dbReference type="InterPro" id="IPR036169">
    <property type="entry name" value="DXPR_C_sf"/>
</dbReference>
<dbReference type="InterPro" id="IPR026877">
    <property type="entry name" value="DXPR_C"/>
</dbReference>
<evidence type="ECO:0000256" key="7">
    <source>
        <dbReference type="ARBA" id="ARBA00023229"/>
    </source>
</evidence>
<dbReference type="EC" id="1.1.1.267" evidence="9"/>
<feature type="domain" description="DXP reductoisomerase C-terminal" evidence="12">
    <location>
        <begin position="265"/>
        <end position="381"/>
    </location>
</feature>
<dbReference type="PIRSF" id="PIRSF006205">
    <property type="entry name" value="Dxp_reductismrs"/>
    <property type="match status" value="1"/>
</dbReference>
<organism evidence="13 14">
    <name type="scientific">Desulfosoma caldarium</name>
    <dbReference type="NCBI Taxonomy" id="610254"/>
    <lineage>
        <taxon>Bacteria</taxon>
        <taxon>Pseudomonadati</taxon>
        <taxon>Thermodesulfobacteriota</taxon>
        <taxon>Syntrophobacteria</taxon>
        <taxon>Syntrophobacterales</taxon>
        <taxon>Syntrophobacteraceae</taxon>
        <taxon>Desulfosoma</taxon>
    </lineage>
</organism>
<feature type="binding site" evidence="9">
    <location>
        <position position="221"/>
    </location>
    <ligand>
        <name>1-deoxy-D-xylulose 5-phosphate</name>
        <dbReference type="ChEBI" id="CHEBI:57792"/>
    </ligand>
</feature>
<dbReference type="GO" id="GO:0016853">
    <property type="term" value="F:isomerase activity"/>
    <property type="evidence" value="ECO:0007669"/>
    <property type="project" value="UniProtKB-KW"/>
</dbReference>
<feature type="binding site" evidence="9">
    <location>
        <position position="129"/>
    </location>
    <ligand>
        <name>1-deoxy-D-xylulose 5-phosphate</name>
        <dbReference type="ChEBI" id="CHEBI:57792"/>
    </ligand>
</feature>
<dbReference type="Gene3D" id="3.40.50.720">
    <property type="entry name" value="NAD(P)-binding Rossmann-like Domain"/>
    <property type="match status" value="1"/>
</dbReference>
<comment type="function">
    <text evidence="9">Catalyzes the NADPH-dependent rearrangement and reduction of 1-deoxy-D-xylulose-5-phosphate (DXP) to 2-C-methyl-D-erythritol 4-phosphate (MEP).</text>
</comment>
<dbReference type="Pfam" id="PF13288">
    <property type="entry name" value="DXPR_C"/>
    <property type="match status" value="1"/>
</dbReference>
<keyword evidence="5 9" id="KW-0560">Oxidoreductase</keyword>
<accession>A0A3N1UVU9</accession>
<gene>
    <name evidence="9" type="primary">dxr</name>
    <name evidence="13" type="ORF">EDC27_1563</name>
</gene>
<dbReference type="GO" id="GO:0030145">
    <property type="term" value="F:manganese ion binding"/>
    <property type="evidence" value="ECO:0007669"/>
    <property type="project" value="TreeGrafter"/>
</dbReference>
<dbReference type="GO" id="GO:0070402">
    <property type="term" value="F:NADPH binding"/>
    <property type="evidence" value="ECO:0007669"/>
    <property type="project" value="InterPro"/>
</dbReference>
<dbReference type="SUPFAM" id="SSF51735">
    <property type="entry name" value="NAD(P)-binding Rossmann-fold domains"/>
    <property type="match status" value="1"/>
</dbReference>
<keyword evidence="6 9" id="KW-0464">Manganese</keyword>
<feature type="domain" description="1-deoxy-D-xylulose 5-phosphate reductoisomerase N-terminal" evidence="10">
    <location>
        <begin position="8"/>
        <end position="136"/>
    </location>
</feature>
<dbReference type="InterPro" id="IPR013512">
    <property type="entry name" value="DXP_reductoisomerase_N"/>
</dbReference>
<feature type="binding site" evidence="9">
    <location>
        <position position="203"/>
    </location>
    <ligand>
        <name>1-deoxy-D-xylulose 5-phosphate</name>
        <dbReference type="ChEBI" id="CHEBI:57792"/>
    </ligand>
</feature>
<dbReference type="SUPFAM" id="SSF55347">
    <property type="entry name" value="Glyceraldehyde-3-phosphate dehydrogenase-like, C-terminal domain"/>
    <property type="match status" value="1"/>
</dbReference>
<dbReference type="PANTHER" id="PTHR30525">
    <property type="entry name" value="1-DEOXY-D-XYLULOSE 5-PHOSPHATE REDUCTOISOMERASE"/>
    <property type="match status" value="1"/>
</dbReference>
<dbReference type="AlphaFoldDB" id="A0A3N1UVU9"/>
<reference evidence="13 14" key="1">
    <citation type="submission" date="2018-11" db="EMBL/GenBank/DDBJ databases">
        <title>Genomic Encyclopedia of Type Strains, Phase IV (KMG-IV): sequencing the most valuable type-strain genomes for metagenomic binning, comparative biology and taxonomic classification.</title>
        <authorList>
            <person name="Goeker M."/>
        </authorList>
    </citation>
    <scope>NUCLEOTIDE SEQUENCE [LARGE SCALE GENOMIC DNA]</scope>
    <source>
        <strain evidence="13 14">DSM 22027</strain>
    </source>
</reference>
<dbReference type="PANTHER" id="PTHR30525:SF0">
    <property type="entry name" value="1-DEOXY-D-XYLULOSE 5-PHOSPHATE REDUCTOISOMERASE, CHLOROPLASTIC"/>
    <property type="match status" value="1"/>
</dbReference>
<dbReference type="InterPro" id="IPR036291">
    <property type="entry name" value="NAD(P)-bd_dom_sf"/>
</dbReference>
<feature type="binding site" evidence="9">
    <location>
        <position position="156"/>
    </location>
    <ligand>
        <name>Mn(2+)</name>
        <dbReference type="ChEBI" id="CHEBI:29035"/>
    </ligand>
</feature>